<dbReference type="CDD" id="cd09272">
    <property type="entry name" value="RNase_HI_RT_Ty1"/>
    <property type="match status" value="1"/>
</dbReference>
<keyword evidence="1" id="KW-0175">Coiled coil</keyword>
<dbReference type="Pfam" id="PF07727">
    <property type="entry name" value="RVT_2"/>
    <property type="match status" value="1"/>
</dbReference>
<feature type="region of interest" description="Disordered" evidence="2">
    <location>
        <begin position="489"/>
        <end position="567"/>
    </location>
</feature>
<feature type="compositionally biased region" description="Basic and acidic residues" evidence="2">
    <location>
        <begin position="652"/>
        <end position="661"/>
    </location>
</feature>
<evidence type="ECO:0000256" key="1">
    <source>
        <dbReference type="SAM" id="Coils"/>
    </source>
</evidence>
<organism evidence="4 5">
    <name type="scientific">Tanacetum coccineum</name>
    <dbReference type="NCBI Taxonomy" id="301880"/>
    <lineage>
        <taxon>Eukaryota</taxon>
        <taxon>Viridiplantae</taxon>
        <taxon>Streptophyta</taxon>
        <taxon>Embryophyta</taxon>
        <taxon>Tracheophyta</taxon>
        <taxon>Spermatophyta</taxon>
        <taxon>Magnoliopsida</taxon>
        <taxon>eudicotyledons</taxon>
        <taxon>Gunneridae</taxon>
        <taxon>Pentapetalae</taxon>
        <taxon>asterids</taxon>
        <taxon>campanulids</taxon>
        <taxon>Asterales</taxon>
        <taxon>Asteraceae</taxon>
        <taxon>Asteroideae</taxon>
        <taxon>Anthemideae</taxon>
        <taxon>Anthemidinae</taxon>
        <taxon>Tanacetum</taxon>
    </lineage>
</organism>
<evidence type="ECO:0000259" key="3">
    <source>
        <dbReference type="Pfam" id="PF07727"/>
    </source>
</evidence>
<dbReference type="PANTHER" id="PTHR11439:SF509">
    <property type="entry name" value="RNA-DIRECTED DNA POLYMERASE"/>
    <property type="match status" value="1"/>
</dbReference>
<reference evidence="4" key="1">
    <citation type="journal article" date="2022" name="Int. J. Mol. Sci.">
        <title>Draft Genome of Tanacetum Coccineum: Genomic Comparison of Closely Related Tanacetum-Family Plants.</title>
        <authorList>
            <person name="Yamashiro T."/>
            <person name="Shiraishi A."/>
            <person name="Nakayama K."/>
            <person name="Satake H."/>
        </authorList>
    </citation>
    <scope>NUCLEOTIDE SEQUENCE</scope>
</reference>
<feature type="region of interest" description="Disordered" evidence="2">
    <location>
        <begin position="719"/>
        <end position="749"/>
    </location>
</feature>
<feature type="compositionally biased region" description="Basic residues" evidence="2">
    <location>
        <begin position="1001"/>
        <end position="1017"/>
    </location>
</feature>
<gene>
    <name evidence="4" type="ORF">Tco_0629391</name>
</gene>
<sequence length="1193" mass="136247">MEPMMMRLWGAVADFNNMDATINVSPIPTLRIHKDHPKDQILGDPKSTVQTRRKIQKDSLAQQASACKTGFRNAEGIDYDEVFAPVARIEAIRLFLAFASYMGFTVYQMDVKSAFLYGYYRRGGCMSITIGFVDPAHPKQSLSIRWKGLQVKQQPDGIFISQDKYVANILKKFDFWSIKIATTPIESNKPLVKDKDGEDVDLHVYRSMTGSLMYLTASRPDIMFAVSANCCGQVLGIQNQMIDYGFNFMNTRIHIDNESTISVIKNPVAHSRTKHIEIQFHFIRDCYEKRLIEVIKIHTDFNVTDLLTKGFDVTRFNFLVTDGNAEFHEIIDFLTRSSIHYALTVSPVVSTTFVEQFWMIVKSKTINNVRYITATVVGKPVSISEASIRSDLQFNDVAGIDVLPNQAIFDTIQLMGLKSTSWDQIPTNIATADAKKKFVMYPRFIPVFLANQLKNVPVPLDHFPINALTTKVFSFMVKKCKKNSRNVTPLFPSMLAQPTEDEGAVLERPSETQPTPSPTHPSEDKSEPQLDPFLRPSSSNPIPDSIPEGSGGNHGGQSSSDRSLSRNEDGLTLQSVYDLYVSLCKQVTTQAAQIKDLKAQIKQLKKKAKPIISHHNAWIKSVSIKKRLVRKKSLKTKLMQKESVSKQGRKPAKSEPTLHKDLAFDDLDDAMDYMETEDAYDEGIVKDSKETRVSIEFQVSTDKPNEGTAEDQVSIDKLKVSTDKPSEGTAEPNKGTAELKDGNPDESVAPTTVFRDDETIAQFLVTLSQNKTKQKGFEIKEIKDTDRPRTITERSMLNLKPLPKIDPKDKGKKVLEEKAKSDAESEGVNEAERKFAQLANDEEIARKVQEEWEAEEEKKKLAEEEATKTAFTNEYEFIQARLNADKILAEKLQEGEREKFTIEQRAKFLHDTIAAQRRFLAKQRSEAIRNKLPIRNQLRNQMMTYLKANENFIPFGSDKDENLIEKMNRKAAGMDKEEVSEELESTKVKAKIKEPKENIRKRLGRRLKMKAPKRSKRQKTDSDHEKENQLRTFLKIVYDYGHFERELIYYIVFRADGSSRWIKTFSEMIKLFDRIDLVEIHSLVMKRVHVLRLEDGTEINMLAERRYPLTKNTLERMMDLRLTAVSDDDTVFDLLRFIEQQIDEFGSQDGKGKLKENQGHRVDTDQVHQNGDLKNRSVWIHPPGLQDVYTKET</sequence>
<evidence type="ECO:0000256" key="2">
    <source>
        <dbReference type="SAM" id="MobiDB-lite"/>
    </source>
</evidence>
<feature type="domain" description="Reverse transcriptase Ty1/copia-type" evidence="3">
    <location>
        <begin position="49"/>
        <end position="119"/>
    </location>
</feature>
<feature type="compositionally biased region" description="Low complexity" evidence="2">
    <location>
        <begin position="536"/>
        <end position="547"/>
    </location>
</feature>
<evidence type="ECO:0000313" key="4">
    <source>
        <dbReference type="EMBL" id="GJS56029.1"/>
    </source>
</evidence>
<dbReference type="PANTHER" id="PTHR11439">
    <property type="entry name" value="GAG-POL-RELATED RETROTRANSPOSON"/>
    <property type="match status" value="1"/>
</dbReference>
<dbReference type="EMBL" id="BQNB010008909">
    <property type="protein sequence ID" value="GJS56029.1"/>
    <property type="molecule type" value="Genomic_DNA"/>
</dbReference>
<keyword evidence="5" id="KW-1185">Reference proteome</keyword>
<proteinExistence type="predicted"/>
<comment type="caution">
    <text evidence="4">The sequence shown here is derived from an EMBL/GenBank/DDBJ whole genome shotgun (WGS) entry which is preliminary data.</text>
</comment>
<feature type="region of interest" description="Disordered" evidence="2">
    <location>
        <begin position="1001"/>
        <end position="1026"/>
    </location>
</feature>
<accession>A0ABQ4WT21</accession>
<feature type="region of interest" description="Disordered" evidence="2">
    <location>
        <begin position="637"/>
        <end position="661"/>
    </location>
</feature>
<dbReference type="Proteomes" id="UP001151760">
    <property type="component" value="Unassembled WGS sequence"/>
</dbReference>
<name>A0ABQ4WT21_9ASTR</name>
<feature type="coiled-coil region" evidence="1">
    <location>
        <begin position="844"/>
        <end position="874"/>
    </location>
</feature>
<dbReference type="InterPro" id="IPR013103">
    <property type="entry name" value="RVT_2"/>
</dbReference>
<protein>
    <submittedName>
        <fullName evidence="4">Ribonuclease H-like domain-containing protein</fullName>
    </submittedName>
</protein>
<reference evidence="4" key="2">
    <citation type="submission" date="2022-01" db="EMBL/GenBank/DDBJ databases">
        <authorList>
            <person name="Yamashiro T."/>
            <person name="Shiraishi A."/>
            <person name="Satake H."/>
            <person name="Nakayama K."/>
        </authorList>
    </citation>
    <scope>NUCLEOTIDE SEQUENCE</scope>
</reference>
<evidence type="ECO:0000313" key="5">
    <source>
        <dbReference type="Proteomes" id="UP001151760"/>
    </source>
</evidence>